<dbReference type="STRING" id="710696.Intca_2496"/>
<name>E6S768_INTC7</name>
<reference evidence="2 3" key="1">
    <citation type="journal article" date="2010" name="Stand. Genomic Sci.">
        <title>Complete genome sequence of Intrasporangium calvum type strain (7 KIP).</title>
        <authorList>
            <person name="Del Rio T.G."/>
            <person name="Chertkov O."/>
            <person name="Yasawong M."/>
            <person name="Lucas S."/>
            <person name="Deshpande S."/>
            <person name="Cheng J.F."/>
            <person name="Detter C."/>
            <person name="Tapia R."/>
            <person name="Han C."/>
            <person name="Goodwin L."/>
            <person name="Pitluck S."/>
            <person name="Liolios K."/>
            <person name="Ivanova N."/>
            <person name="Mavromatis K."/>
            <person name="Pati A."/>
            <person name="Chen A."/>
            <person name="Palaniappan K."/>
            <person name="Land M."/>
            <person name="Hauser L."/>
            <person name="Chang Y.J."/>
            <person name="Jeffries C.D."/>
            <person name="Rohde M."/>
            <person name="Pukall R."/>
            <person name="Sikorski J."/>
            <person name="Goker M."/>
            <person name="Woyke T."/>
            <person name="Bristow J."/>
            <person name="Eisen J.A."/>
            <person name="Markowitz V."/>
            <person name="Hugenholtz P."/>
            <person name="Kyrpides N.C."/>
            <person name="Klenk H.P."/>
            <person name="Lapidus A."/>
        </authorList>
    </citation>
    <scope>NUCLEOTIDE SEQUENCE [LARGE SCALE GENOMIC DNA]</scope>
    <source>
        <strain evidence="3">ATCC 23552 / DSM 43043 / JCM 3097 / NBRC 12989 / 7 KIP</strain>
    </source>
</reference>
<dbReference type="EMBL" id="CP002343">
    <property type="protein sequence ID" value="ADU49002.1"/>
    <property type="molecule type" value="Genomic_DNA"/>
</dbReference>
<evidence type="ECO:0000259" key="1">
    <source>
        <dbReference type="SMART" id="SM00858"/>
    </source>
</evidence>
<protein>
    <submittedName>
        <fullName evidence="2">SAF domain protein</fullName>
    </submittedName>
</protein>
<sequence>MSELHHAHQGVVRPMSVHAVPTAKRLERPSWRDSRLMVGIILVLVSATLGARLVASADERTPYFVAVDDLVAGDRVTGATFRRVDVALSDGMGGYLRADFPVPVGKALTRDLRAGELVPSSALSDPGEVDVQRVTVRTDATATVGLDRGQRVDVYVTPDAHGAGAEDEDSGTELLLEAAAVVEIVASEGGFGAAARTSVQLYVPTGQVKAVVEAVDHDAKITVVPVSGGPAGTSGGGA</sequence>
<evidence type="ECO:0000313" key="3">
    <source>
        <dbReference type="Proteomes" id="UP000008914"/>
    </source>
</evidence>
<dbReference type="eggNOG" id="COG1261">
    <property type="taxonomic scope" value="Bacteria"/>
</dbReference>
<dbReference type="HOGENOM" id="CLU_081764_2_0_11"/>
<dbReference type="Proteomes" id="UP000008914">
    <property type="component" value="Chromosome"/>
</dbReference>
<organism evidence="2 3">
    <name type="scientific">Intrasporangium calvum (strain ATCC 23552 / DSM 43043 / JCM 3097 / NBRC 12989 / NCIMB 10167 / NRRL B-3866 / 7 KIP)</name>
    <dbReference type="NCBI Taxonomy" id="710696"/>
    <lineage>
        <taxon>Bacteria</taxon>
        <taxon>Bacillati</taxon>
        <taxon>Actinomycetota</taxon>
        <taxon>Actinomycetes</taxon>
        <taxon>Micrococcales</taxon>
        <taxon>Intrasporangiaceae</taxon>
        <taxon>Intrasporangium</taxon>
    </lineage>
</organism>
<dbReference type="AlphaFoldDB" id="E6S768"/>
<dbReference type="CDD" id="cd11614">
    <property type="entry name" value="SAF_CpaB_FlgA_like"/>
    <property type="match status" value="1"/>
</dbReference>
<gene>
    <name evidence="2" type="ordered locus">Intca_2496</name>
</gene>
<feature type="domain" description="SAF" evidence="1">
    <location>
        <begin position="61"/>
        <end position="124"/>
    </location>
</feature>
<accession>E6S768</accession>
<proteinExistence type="predicted"/>
<dbReference type="KEGG" id="ica:Intca_2496"/>
<dbReference type="InterPro" id="IPR013974">
    <property type="entry name" value="SAF"/>
</dbReference>
<dbReference type="SMART" id="SM00858">
    <property type="entry name" value="SAF"/>
    <property type="match status" value="1"/>
</dbReference>
<evidence type="ECO:0000313" key="2">
    <source>
        <dbReference type="EMBL" id="ADU49002.1"/>
    </source>
</evidence>
<keyword evidence="3" id="KW-1185">Reference proteome</keyword>